<evidence type="ECO:0000313" key="3">
    <source>
        <dbReference type="Proteomes" id="UP000275836"/>
    </source>
</evidence>
<feature type="transmembrane region" description="Helical" evidence="1">
    <location>
        <begin position="81"/>
        <end position="101"/>
    </location>
</feature>
<keyword evidence="1" id="KW-1133">Transmembrane helix</keyword>
<protein>
    <submittedName>
        <fullName evidence="2">DUF1761 domain-containing protein</fullName>
    </submittedName>
</protein>
<proteinExistence type="predicted"/>
<dbReference type="InterPro" id="IPR013879">
    <property type="entry name" value="DUF1761"/>
</dbReference>
<feature type="transmembrane region" description="Helical" evidence="1">
    <location>
        <begin position="6"/>
        <end position="25"/>
    </location>
</feature>
<comment type="caution">
    <text evidence="2">The sequence shown here is derived from an EMBL/GenBank/DDBJ whole genome shotgun (WGS) entry which is preliminary data.</text>
</comment>
<gene>
    <name evidence="2" type="ORF">D3P96_01725</name>
</gene>
<dbReference type="Proteomes" id="UP000275836">
    <property type="component" value="Unassembled WGS sequence"/>
</dbReference>
<feature type="transmembrane region" description="Helical" evidence="1">
    <location>
        <begin position="113"/>
        <end position="135"/>
    </location>
</feature>
<sequence>MTLQGLNFWAILAVWVIEMVIGSIWNSPLGFQKFWLRQTGIDITKLPTAQSNRAMLGVTIGTLIQVLVLAVLLNAMGVTSVMTAIGVACLLWIGFAASSSIGPTLFAKQSWTFLAVNTGLYLILYIVGAIILTVWH</sequence>
<accession>A0A3P2RMI8</accession>
<feature type="transmembrane region" description="Helical" evidence="1">
    <location>
        <begin position="54"/>
        <end position="75"/>
    </location>
</feature>
<dbReference type="RefSeq" id="WP_124942668.1">
    <property type="nucleotide sequence ID" value="NZ_RHGY01000001.1"/>
</dbReference>
<keyword evidence="1" id="KW-0472">Membrane</keyword>
<evidence type="ECO:0000313" key="2">
    <source>
        <dbReference type="EMBL" id="RRG18728.1"/>
    </source>
</evidence>
<evidence type="ECO:0000256" key="1">
    <source>
        <dbReference type="SAM" id="Phobius"/>
    </source>
</evidence>
<dbReference type="Pfam" id="PF08570">
    <property type="entry name" value="DUF1761"/>
    <property type="match status" value="1"/>
</dbReference>
<organism evidence="2 3">
    <name type="scientific">Weissella viridescens</name>
    <name type="common">Lactobacillus viridescens</name>
    <dbReference type="NCBI Taxonomy" id="1629"/>
    <lineage>
        <taxon>Bacteria</taxon>
        <taxon>Bacillati</taxon>
        <taxon>Bacillota</taxon>
        <taxon>Bacilli</taxon>
        <taxon>Lactobacillales</taxon>
        <taxon>Lactobacillaceae</taxon>
        <taxon>Weissella</taxon>
    </lineage>
</organism>
<keyword evidence="1" id="KW-0812">Transmembrane</keyword>
<reference evidence="2 3" key="1">
    <citation type="submission" date="2018-10" db="EMBL/GenBank/DDBJ databases">
        <title>Draft genome sequence of Weissella viridescens UCO-SMC3.</title>
        <authorList>
            <person name="Garcia-Cancino A."/>
            <person name="Espinoza-Monje M."/>
            <person name="Albarracin L."/>
            <person name="Garcia-Castillo V."/>
            <person name="Campos-Martin J."/>
            <person name="Nakano Y."/>
            <person name="Guitierrez-Zamorano C."/>
            <person name="Ikeda-Ohtsubo W."/>
            <person name="Morita H."/>
            <person name="Kitazawa H."/>
            <person name="Villena J."/>
        </authorList>
    </citation>
    <scope>NUCLEOTIDE SEQUENCE [LARGE SCALE GENOMIC DNA]</scope>
    <source>
        <strain evidence="2 3">UCO-SMC3</strain>
    </source>
</reference>
<dbReference type="EMBL" id="RHGY01000001">
    <property type="protein sequence ID" value="RRG18728.1"/>
    <property type="molecule type" value="Genomic_DNA"/>
</dbReference>
<name>A0A3P2RMI8_WEIVI</name>
<dbReference type="OrthoDB" id="333057at2"/>
<dbReference type="AlphaFoldDB" id="A0A3P2RMI8"/>